<keyword evidence="1" id="KW-0812">Transmembrane</keyword>
<protein>
    <submittedName>
        <fullName evidence="2">Uncharacterized protein</fullName>
    </submittedName>
</protein>
<dbReference type="RefSeq" id="WP_138853008.1">
    <property type="nucleotide sequence ID" value="NZ_CP040710.1"/>
</dbReference>
<dbReference type="OrthoDB" id="1253896at2"/>
<dbReference type="AlphaFoldDB" id="A0A5B7SU87"/>
<dbReference type="KEGG" id="asag:FGM00_11300"/>
<name>A0A5B7SU87_9FLAO</name>
<reference evidence="2 3" key="1">
    <citation type="submission" date="2019-05" db="EMBL/GenBank/DDBJ databases">
        <title>Genome sequencing of F202Z8.</title>
        <authorList>
            <person name="Kwon Y.M."/>
        </authorList>
    </citation>
    <scope>NUCLEOTIDE SEQUENCE [LARGE SCALE GENOMIC DNA]</scope>
    <source>
        <strain evidence="2 3">F202Z8</strain>
    </source>
</reference>
<feature type="transmembrane region" description="Helical" evidence="1">
    <location>
        <begin position="6"/>
        <end position="24"/>
    </location>
</feature>
<evidence type="ECO:0000313" key="2">
    <source>
        <dbReference type="EMBL" id="QCX00663.1"/>
    </source>
</evidence>
<gene>
    <name evidence="2" type="ORF">FGM00_11300</name>
</gene>
<keyword evidence="3" id="KW-1185">Reference proteome</keyword>
<sequence>MKITVVLHSLIIWSIFFVCTPNYAQLMMHDRASKGNYEKVADYEKTMTRYRFLEAAMVNAIGSSIKTRKDNKTPRFWHYYQKDLLLDFLERNCKLFIAYKYPLVGFNGSNPIANAAIQLRMRRKIDYEKDRIRDYMGEIRGQKKEPLYITEGNRILLSLSALESCIQIVLEDETY</sequence>
<accession>A0A5B7SU87</accession>
<evidence type="ECO:0000313" key="3">
    <source>
        <dbReference type="Proteomes" id="UP000310017"/>
    </source>
</evidence>
<keyword evidence="1" id="KW-0472">Membrane</keyword>
<evidence type="ECO:0000256" key="1">
    <source>
        <dbReference type="SAM" id="Phobius"/>
    </source>
</evidence>
<dbReference type="Proteomes" id="UP000310017">
    <property type="component" value="Chromosome"/>
</dbReference>
<proteinExistence type="predicted"/>
<organism evidence="2 3">
    <name type="scientific">Aggregatimonas sangjinii</name>
    <dbReference type="NCBI Taxonomy" id="2583587"/>
    <lineage>
        <taxon>Bacteria</taxon>
        <taxon>Pseudomonadati</taxon>
        <taxon>Bacteroidota</taxon>
        <taxon>Flavobacteriia</taxon>
        <taxon>Flavobacteriales</taxon>
        <taxon>Flavobacteriaceae</taxon>
        <taxon>Aggregatimonas</taxon>
    </lineage>
</organism>
<keyword evidence="1" id="KW-1133">Transmembrane helix</keyword>
<dbReference type="EMBL" id="CP040710">
    <property type="protein sequence ID" value="QCX00663.1"/>
    <property type="molecule type" value="Genomic_DNA"/>
</dbReference>